<protein>
    <submittedName>
        <fullName evidence="2">Flavin-containing monooxygenase</fullName>
        <ecNumber evidence="2">1.14.13.-</ecNumber>
    </submittedName>
</protein>
<dbReference type="GO" id="GO:0004497">
    <property type="term" value="F:monooxygenase activity"/>
    <property type="evidence" value="ECO:0007669"/>
    <property type="project" value="UniProtKB-KW"/>
</dbReference>
<dbReference type="EMBL" id="JBHSJC010000001">
    <property type="protein sequence ID" value="MFC4827639.1"/>
    <property type="molecule type" value="Genomic_DNA"/>
</dbReference>
<proteinExistence type="predicted"/>
<dbReference type="Proteomes" id="UP001595960">
    <property type="component" value="Unassembled WGS sequence"/>
</dbReference>
<dbReference type="InterPro" id="IPR050982">
    <property type="entry name" value="Auxin_biosynth/cation_transpt"/>
</dbReference>
<gene>
    <name evidence="2" type="ORF">ACFPER_02485</name>
</gene>
<dbReference type="SUPFAM" id="SSF51905">
    <property type="entry name" value="FAD/NAD(P)-binding domain"/>
    <property type="match status" value="2"/>
</dbReference>
<evidence type="ECO:0000313" key="2">
    <source>
        <dbReference type="EMBL" id="MFC4827639.1"/>
    </source>
</evidence>
<accession>A0ABV9R2B9</accession>
<dbReference type="Pfam" id="PF13738">
    <property type="entry name" value="Pyr_redox_3"/>
    <property type="match status" value="1"/>
</dbReference>
<dbReference type="Gene3D" id="3.50.50.60">
    <property type="entry name" value="FAD/NAD(P)-binding domain"/>
    <property type="match status" value="1"/>
</dbReference>
<reference evidence="3" key="1">
    <citation type="journal article" date="2019" name="Int. J. Syst. Evol. Microbiol.">
        <title>The Global Catalogue of Microorganisms (GCM) 10K type strain sequencing project: providing services to taxonomists for standard genome sequencing and annotation.</title>
        <authorList>
            <consortium name="The Broad Institute Genomics Platform"/>
            <consortium name="The Broad Institute Genome Sequencing Center for Infectious Disease"/>
            <person name="Wu L."/>
            <person name="Ma J."/>
        </authorList>
    </citation>
    <scope>NUCLEOTIDE SEQUENCE [LARGE SCALE GENOMIC DNA]</scope>
    <source>
        <strain evidence="3">CGMCC 1.12192</strain>
    </source>
</reference>
<sequence>MDTTILDTAVVGAGAAGLMVGRRLAERGERLELFDAHARVGDPWRERYRSLRLFTPRPFLELPGLPIGIGRFEYPTGTEMGDYLERYAQHMKLPVRTSTRVVRLSHDGDRFRLELDDGDEVLADRVIVTVGVHQVPITPAFAAELDASIRQVHSLDYRGPEQFADGPVLVVGAGNSGTDVALEAARTGHAVTLAGRHPGHVPVDIDRPLGNLLSGLFIRRLRRLTIDTSKGRAARDAQLGHGVMLIRNSPKDLDRAGIVRVGRIGGVERGRAVTTDGTVIDAATVVWCTGSKPDLGWIDLAGVVGASGFPNEQRGLVTGWPGLAFVGMPFQYSFASPTLMGMDHDAEYVVDALVPARAVAAAATSPAGRRVARRAAA</sequence>
<dbReference type="EC" id="1.14.13.-" evidence="2"/>
<dbReference type="PANTHER" id="PTHR43539:SF78">
    <property type="entry name" value="FLAVIN-CONTAINING MONOOXYGENASE"/>
    <property type="match status" value="1"/>
</dbReference>
<keyword evidence="3" id="KW-1185">Reference proteome</keyword>
<dbReference type="PRINTS" id="PR00411">
    <property type="entry name" value="PNDRDTASEI"/>
</dbReference>
<keyword evidence="2" id="KW-0503">Monooxygenase</keyword>
<dbReference type="RefSeq" id="WP_204395680.1">
    <property type="nucleotide sequence ID" value="NZ_JAFBBW010000001.1"/>
</dbReference>
<evidence type="ECO:0000313" key="3">
    <source>
        <dbReference type="Proteomes" id="UP001595960"/>
    </source>
</evidence>
<comment type="caution">
    <text evidence="2">The sequence shown here is derived from an EMBL/GenBank/DDBJ whole genome shotgun (WGS) entry which is preliminary data.</text>
</comment>
<keyword evidence="1 2" id="KW-0560">Oxidoreductase</keyword>
<organism evidence="2 3">
    <name type="scientific">Agromyces aurantiacus</name>
    <dbReference type="NCBI Taxonomy" id="165814"/>
    <lineage>
        <taxon>Bacteria</taxon>
        <taxon>Bacillati</taxon>
        <taxon>Actinomycetota</taxon>
        <taxon>Actinomycetes</taxon>
        <taxon>Micrococcales</taxon>
        <taxon>Microbacteriaceae</taxon>
        <taxon>Agromyces</taxon>
    </lineage>
</organism>
<dbReference type="InterPro" id="IPR036188">
    <property type="entry name" value="FAD/NAD-bd_sf"/>
</dbReference>
<dbReference type="PANTHER" id="PTHR43539">
    <property type="entry name" value="FLAVIN-BINDING MONOOXYGENASE-LIKE PROTEIN (AFU_ORTHOLOGUE AFUA_4G09220)"/>
    <property type="match status" value="1"/>
</dbReference>
<name>A0ABV9R2B9_9MICO</name>
<evidence type="ECO:0000256" key="1">
    <source>
        <dbReference type="ARBA" id="ARBA00023002"/>
    </source>
</evidence>